<name>A0ABY8J3T4_9BACI</name>
<protein>
    <recommendedName>
        <fullName evidence="3">Immunity protein 44</fullName>
    </recommendedName>
</protein>
<evidence type="ECO:0000313" key="2">
    <source>
        <dbReference type="Proteomes" id="UP001221597"/>
    </source>
</evidence>
<dbReference type="RefSeq" id="WP_283077577.1">
    <property type="nucleotide sequence ID" value="NZ_CP121671.1"/>
</dbReference>
<gene>
    <name evidence="1" type="ORF">P9989_04255</name>
</gene>
<reference evidence="1 2" key="1">
    <citation type="submission" date="2023-04" db="EMBL/GenBank/DDBJ databases">
        <title>Genome sequence of Halobacillus naozhouensis KACC 21980.</title>
        <authorList>
            <person name="Kim S."/>
            <person name="Heo J."/>
            <person name="Kwon S.-W."/>
        </authorList>
    </citation>
    <scope>NUCLEOTIDE SEQUENCE [LARGE SCALE GENOMIC DNA]</scope>
    <source>
        <strain evidence="1 2">KCTC 13234</strain>
    </source>
</reference>
<accession>A0ABY8J3T4</accession>
<dbReference type="Proteomes" id="UP001221597">
    <property type="component" value="Chromosome"/>
</dbReference>
<organism evidence="1 2">
    <name type="scientific">Halobacillus naozhouensis</name>
    <dbReference type="NCBI Taxonomy" id="554880"/>
    <lineage>
        <taxon>Bacteria</taxon>
        <taxon>Bacillati</taxon>
        <taxon>Bacillota</taxon>
        <taxon>Bacilli</taxon>
        <taxon>Bacillales</taxon>
        <taxon>Bacillaceae</taxon>
        <taxon>Halobacillus</taxon>
    </lineage>
</organism>
<proteinExistence type="predicted"/>
<dbReference type="EMBL" id="CP121671">
    <property type="protein sequence ID" value="WFT75611.1"/>
    <property type="molecule type" value="Genomic_DNA"/>
</dbReference>
<evidence type="ECO:0008006" key="3">
    <source>
        <dbReference type="Google" id="ProtNLM"/>
    </source>
</evidence>
<sequence>MNREKIAEMIRESVIDYDKELIIDAAEKLRSSVSDFYFQEINLKGKYPDLSFKYSGSFGFTFTFKDNSLVGRTDFEQSKIILKKVSGPKHVLQQIKERIIDEIIAKDHKLSCKDGDFNIEEVDEYLSKSIAEILK</sequence>
<evidence type="ECO:0000313" key="1">
    <source>
        <dbReference type="EMBL" id="WFT75611.1"/>
    </source>
</evidence>
<keyword evidence="2" id="KW-1185">Reference proteome</keyword>